<feature type="region of interest" description="Disordered" evidence="1">
    <location>
        <begin position="314"/>
        <end position="333"/>
    </location>
</feature>
<evidence type="ECO:0000313" key="3">
    <source>
        <dbReference type="Proteomes" id="UP000816034"/>
    </source>
</evidence>
<dbReference type="Proteomes" id="UP000816034">
    <property type="component" value="Unassembled WGS sequence"/>
</dbReference>
<name>A0AA88GGX1_NAELO</name>
<protein>
    <submittedName>
        <fullName evidence="2">Uncharacterized protein</fullName>
    </submittedName>
</protein>
<comment type="caution">
    <text evidence="2">The sequence shown here is derived from an EMBL/GenBank/DDBJ whole genome shotgun (WGS) entry which is preliminary data.</text>
</comment>
<dbReference type="AlphaFoldDB" id="A0AA88GGX1"/>
<feature type="region of interest" description="Disordered" evidence="1">
    <location>
        <begin position="255"/>
        <end position="298"/>
    </location>
</feature>
<feature type="compositionally biased region" description="Polar residues" evidence="1">
    <location>
        <begin position="274"/>
        <end position="285"/>
    </location>
</feature>
<gene>
    <name evidence="2" type="ORF">C9374_010337</name>
</gene>
<dbReference type="EMBL" id="PYSW02000041">
    <property type="protein sequence ID" value="KAG2374963.1"/>
    <property type="molecule type" value="Genomic_DNA"/>
</dbReference>
<evidence type="ECO:0000256" key="1">
    <source>
        <dbReference type="SAM" id="MobiDB-lite"/>
    </source>
</evidence>
<keyword evidence="3" id="KW-1185">Reference proteome</keyword>
<evidence type="ECO:0000313" key="2">
    <source>
        <dbReference type="EMBL" id="KAG2374963.1"/>
    </source>
</evidence>
<feature type="compositionally biased region" description="Basic and acidic residues" evidence="1">
    <location>
        <begin position="258"/>
        <end position="272"/>
    </location>
</feature>
<organism evidence="2 3">
    <name type="scientific">Naegleria lovaniensis</name>
    <name type="common">Amoeba</name>
    <dbReference type="NCBI Taxonomy" id="51637"/>
    <lineage>
        <taxon>Eukaryota</taxon>
        <taxon>Discoba</taxon>
        <taxon>Heterolobosea</taxon>
        <taxon>Tetramitia</taxon>
        <taxon>Eutetramitia</taxon>
        <taxon>Vahlkampfiidae</taxon>
        <taxon>Naegleria</taxon>
    </lineage>
</organism>
<sequence length="333" mass="37490">MNHSNSSSGITMFIELLNGLGKLFNDSSKHSIANSNSHNHVLYYESLTENDYYEALNHVPSNLDDSDMKIVLKKLYSTNHPEILRFLCGIAQLVVVSTLGKIASAILQSKIPLQPKDVRGSWTVEFRRYEEGADPHGCSFGILHQRTDCIMKKESPSILKPVYNFQWQIEIKFKTIAISSVDVVTVRLLNIDWICDPTLKISDTEKEELIGICKKFFSFDRANNKLHEFDQTCLVPSGKVLVECSHKCDDSILSANTSDKDATTPRGSEKHTPTIATTPTIVSNDKNSKQHKRSNEMGWLKKLLMSSSTSSEEIFETLSSYKQQEPSPSTPRK</sequence>
<accession>A0AA88GGX1</accession>
<dbReference type="GeneID" id="68102791"/>
<dbReference type="RefSeq" id="XP_044544137.1">
    <property type="nucleotide sequence ID" value="XM_044685870.1"/>
</dbReference>
<proteinExistence type="predicted"/>
<reference evidence="2 3" key="1">
    <citation type="journal article" date="2018" name="BMC Genomics">
        <title>The genome of Naegleria lovaniensis, the basis for a comparative approach to unravel pathogenicity factors of the human pathogenic amoeba N. fowleri.</title>
        <authorList>
            <person name="Liechti N."/>
            <person name="Schurch N."/>
            <person name="Bruggmann R."/>
            <person name="Wittwer M."/>
        </authorList>
    </citation>
    <scope>NUCLEOTIDE SEQUENCE [LARGE SCALE GENOMIC DNA]</scope>
    <source>
        <strain evidence="2 3">ATCC 30569</strain>
    </source>
</reference>